<keyword evidence="2" id="KW-0812">Transmembrane</keyword>
<sequence length="379" mass="42934">MALTDHDLTDAYPTMGATHLRAGANAPAVGDTPAARAVPIPSSGRPASILEPGFNLTLRPMKYPAFYDMFRDAIKNTWTVEEIDFSDDLVDLDRKLLPAEKHLINRLVAFFATGDSIVANNLVLNLYKHINAPEARLYLSRQLFEEAQHVQFYLTLLDNYIPDLAEREAAFDAVETIPSIRMKAEFCFKWISSINELHRIETPEQRKQFLLNLICFASCIEGLFFFAAFAYVYFLRSKGLLNGLAAGTNWVFRDESMHMNFALAVVETVRAEEPELFDEDLAAQITAMIEEAVECEEQFARDILGQGVPGMSTTDTRTYLEFVADQRLMQLGLPRRYGAKNPFAFMELQDVQELTNFFERTVASYQHGVEGDVAFDEEF</sequence>
<dbReference type="InterPro" id="IPR033909">
    <property type="entry name" value="RNR_small"/>
</dbReference>
<keyword evidence="2" id="KW-0472">Membrane</keyword>
<proteinExistence type="inferred from homology"/>
<protein>
    <submittedName>
        <fullName evidence="4">Unannotated protein</fullName>
    </submittedName>
</protein>
<dbReference type="InterPro" id="IPR000358">
    <property type="entry name" value="RNR_small_fam"/>
</dbReference>
<dbReference type="AlphaFoldDB" id="A0A6J7AYX7"/>
<feature type="transmembrane region" description="Helical" evidence="2">
    <location>
        <begin position="209"/>
        <end position="234"/>
    </location>
</feature>
<accession>A0A6J7AYX7</accession>
<keyword evidence="2" id="KW-1133">Transmembrane helix</keyword>
<comment type="similarity">
    <text evidence="1">Belongs to the ribonucleoside diphosphate reductase small chain family.</text>
</comment>
<dbReference type="CDD" id="cd01049">
    <property type="entry name" value="RNRR2"/>
    <property type="match status" value="1"/>
</dbReference>
<organism evidence="4">
    <name type="scientific">freshwater metagenome</name>
    <dbReference type="NCBI Taxonomy" id="449393"/>
    <lineage>
        <taxon>unclassified sequences</taxon>
        <taxon>metagenomes</taxon>
        <taxon>ecological metagenomes</taxon>
    </lineage>
</organism>
<reference evidence="4" key="1">
    <citation type="submission" date="2020-05" db="EMBL/GenBank/DDBJ databases">
        <authorList>
            <person name="Chiriac C."/>
            <person name="Salcher M."/>
            <person name="Ghai R."/>
            <person name="Kavagutti S V."/>
        </authorList>
    </citation>
    <scope>NUCLEOTIDE SEQUENCE</scope>
</reference>
<dbReference type="InterPro" id="IPR009078">
    <property type="entry name" value="Ferritin-like_SF"/>
</dbReference>
<evidence type="ECO:0000313" key="3">
    <source>
        <dbReference type="EMBL" id="CAB4748646.1"/>
    </source>
</evidence>
<dbReference type="EMBL" id="CAEZYR010000058">
    <property type="protein sequence ID" value="CAB4748646.1"/>
    <property type="molecule type" value="Genomic_DNA"/>
</dbReference>
<dbReference type="Gene3D" id="1.10.620.20">
    <property type="entry name" value="Ribonucleotide Reductase, subunit A"/>
    <property type="match status" value="1"/>
</dbReference>
<evidence type="ECO:0000256" key="1">
    <source>
        <dbReference type="ARBA" id="ARBA00009303"/>
    </source>
</evidence>
<name>A0A6J7AYX7_9ZZZZ</name>
<dbReference type="GO" id="GO:0016491">
    <property type="term" value="F:oxidoreductase activity"/>
    <property type="evidence" value="ECO:0007669"/>
    <property type="project" value="InterPro"/>
</dbReference>
<dbReference type="InterPro" id="IPR012348">
    <property type="entry name" value="RNR-like"/>
</dbReference>
<dbReference type="SUPFAM" id="SSF47240">
    <property type="entry name" value="Ferritin-like"/>
    <property type="match status" value="1"/>
</dbReference>
<dbReference type="PANTHER" id="PTHR23409">
    <property type="entry name" value="RIBONUCLEOSIDE-DIPHOSPHATE REDUCTASE SMALL CHAIN"/>
    <property type="match status" value="1"/>
</dbReference>
<dbReference type="PIRSF" id="PIRSF000355">
    <property type="entry name" value="NrdB"/>
    <property type="match status" value="1"/>
</dbReference>
<dbReference type="PANTHER" id="PTHR23409:SF18">
    <property type="entry name" value="RIBONUCLEOSIDE-DIPHOSPHATE REDUCTASE SUBUNIT M2"/>
    <property type="match status" value="1"/>
</dbReference>
<gene>
    <name evidence="3" type="ORF">UFOPK2754_01670</name>
    <name evidence="4" type="ORF">UFOPK3139_03274</name>
    <name evidence="5" type="ORF">UFOPK3967_00093</name>
</gene>
<evidence type="ECO:0000313" key="5">
    <source>
        <dbReference type="EMBL" id="CAB4976640.1"/>
    </source>
</evidence>
<dbReference type="GO" id="GO:0009263">
    <property type="term" value="P:deoxyribonucleotide biosynthetic process"/>
    <property type="evidence" value="ECO:0007669"/>
    <property type="project" value="InterPro"/>
</dbReference>
<dbReference type="EMBL" id="CAFABA010000243">
    <property type="protein sequence ID" value="CAB4836829.1"/>
    <property type="molecule type" value="Genomic_DNA"/>
</dbReference>
<evidence type="ECO:0000256" key="2">
    <source>
        <dbReference type="SAM" id="Phobius"/>
    </source>
</evidence>
<dbReference type="EMBL" id="CAFBOS010000003">
    <property type="protein sequence ID" value="CAB4976640.1"/>
    <property type="molecule type" value="Genomic_DNA"/>
</dbReference>
<evidence type="ECO:0000313" key="4">
    <source>
        <dbReference type="EMBL" id="CAB4836829.1"/>
    </source>
</evidence>
<dbReference type="Pfam" id="PF00268">
    <property type="entry name" value="Ribonuc_red_sm"/>
    <property type="match status" value="1"/>
</dbReference>